<proteinExistence type="predicted"/>
<reference evidence="1" key="1">
    <citation type="submission" date="2020-08" db="EMBL/GenBank/DDBJ databases">
        <title>Multicomponent nature underlies the extraordinary mechanical properties of spider dragline silk.</title>
        <authorList>
            <person name="Kono N."/>
            <person name="Nakamura H."/>
            <person name="Mori M."/>
            <person name="Yoshida Y."/>
            <person name="Ohtoshi R."/>
            <person name="Malay A.D."/>
            <person name="Moran D.A.P."/>
            <person name="Tomita M."/>
            <person name="Numata K."/>
            <person name="Arakawa K."/>
        </authorList>
    </citation>
    <scope>NUCLEOTIDE SEQUENCE</scope>
</reference>
<gene>
    <name evidence="1" type="ORF">NPIL_625471</name>
</gene>
<evidence type="ECO:0000313" key="1">
    <source>
        <dbReference type="EMBL" id="GFT79662.1"/>
    </source>
</evidence>
<accession>A0A8X6PN64</accession>
<evidence type="ECO:0000313" key="2">
    <source>
        <dbReference type="Proteomes" id="UP000887013"/>
    </source>
</evidence>
<dbReference type="EMBL" id="BMAW01118423">
    <property type="protein sequence ID" value="GFT79662.1"/>
    <property type="molecule type" value="Genomic_DNA"/>
</dbReference>
<name>A0A8X6PN64_NEPPI</name>
<dbReference type="AlphaFoldDB" id="A0A8X6PN64"/>
<keyword evidence="2" id="KW-1185">Reference proteome</keyword>
<organism evidence="1 2">
    <name type="scientific">Nephila pilipes</name>
    <name type="common">Giant wood spider</name>
    <name type="synonym">Nephila maculata</name>
    <dbReference type="NCBI Taxonomy" id="299642"/>
    <lineage>
        <taxon>Eukaryota</taxon>
        <taxon>Metazoa</taxon>
        <taxon>Ecdysozoa</taxon>
        <taxon>Arthropoda</taxon>
        <taxon>Chelicerata</taxon>
        <taxon>Arachnida</taxon>
        <taxon>Araneae</taxon>
        <taxon>Araneomorphae</taxon>
        <taxon>Entelegynae</taxon>
        <taxon>Araneoidea</taxon>
        <taxon>Nephilidae</taxon>
        <taxon>Nephila</taxon>
    </lineage>
</organism>
<sequence>MLFMVVTKEFIPSFPQVPSFSWVLHQVPRCIILGAVSGNIKYDVCHRVHYFRTELCFQSLCERRHSPTIHSHLPSSPSDMSYFCVRPYSFTHPH</sequence>
<dbReference type="Proteomes" id="UP000887013">
    <property type="component" value="Unassembled WGS sequence"/>
</dbReference>
<protein>
    <submittedName>
        <fullName evidence="1">Uncharacterized protein</fullName>
    </submittedName>
</protein>
<comment type="caution">
    <text evidence="1">The sequence shown here is derived from an EMBL/GenBank/DDBJ whole genome shotgun (WGS) entry which is preliminary data.</text>
</comment>